<dbReference type="InterPro" id="IPR023753">
    <property type="entry name" value="FAD/NAD-binding_dom"/>
</dbReference>
<accession>A0A3G6N4H1</accession>
<dbReference type="PRINTS" id="PR00469">
    <property type="entry name" value="PNDRDTASEII"/>
</dbReference>
<gene>
    <name evidence="5" type="ORF">EG340_18415</name>
</gene>
<dbReference type="InterPro" id="IPR050097">
    <property type="entry name" value="Ferredoxin-NADP_redctase_2"/>
</dbReference>
<sequence>MMSNTEYEVIIIGGSYSGLSAAMALGRSLRKTLVIDSGKPCNEQTPHSHNFLTQDGKSPKEIAESAQKQVSEYETVHFHKGKATDAKKSENGFKITTEKGEKFHSKKLIIATGLVDEVPDIKGFKESWGISLIHCPYCHGYEYKGKKTGIIANGDKAVHISSLVKNLTEDVTILTQGKSNFTEEQMEKLKRNNIQIIEHEISELKHDNGIVESIIFSDHTEMKFEAVYGAFPFHQHSDIPKNLGCEFTEFGHIKTDQFQKTNIPGVFVCGDNSSMMRSVSNAVMTGNVAGAMVNMELVTDCF</sequence>
<evidence type="ECO:0000313" key="6">
    <source>
        <dbReference type="Proteomes" id="UP000269076"/>
    </source>
</evidence>
<evidence type="ECO:0000313" key="5">
    <source>
        <dbReference type="EMBL" id="AZA62872.1"/>
    </source>
</evidence>
<evidence type="ECO:0000256" key="3">
    <source>
        <dbReference type="SAM" id="MobiDB-lite"/>
    </source>
</evidence>
<reference evidence="5 6" key="1">
    <citation type="submission" date="2018-11" db="EMBL/GenBank/DDBJ databases">
        <title>Proposal to divide the Flavobacteriaceae and reorganize its genera based on Amino Acid Identity values calculated from whole genome sequences.</title>
        <authorList>
            <person name="Nicholson A.C."/>
            <person name="Gulvik C.A."/>
            <person name="Whitney A.M."/>
            <person name="Humrighouse B.W."/>
            <person name="Bell M."/>
            <person name="Holmes B."/>
            <person name="Steigerwalt A."/>
            <person name="Villarma A."/>
            <person name="Sheth M."/>
            <person name="Batra D."/>
            <person name="Pryor J."/>
            <person name="Bernardet J.-F."/>
            <person name="Hugo C."/>
            <person name="Kampfer P."/>
            <person name="Newman J."/>
            <person name="Mcquiston J.R."/>
        </authorList>
    </citation>
    <scope>NUCLEOTIDE SEQUENCE [LARGE SCALE GENOMIC DNA]</scope>
    <source>
        <strain evidence="5 6">G0211</strain>
    </source>
</reference>
<dbReference type="Pfam" id="PF07992">
    <property type="entry name" value="Pyr_redox_2"/>
    <property type="match status" value="1"/>
</dbReference>
<dbReference type="Gene3D" id="3.50.50.60">
    <property type="entry name" value="FAD/NAD(P)-binding domain"/>
    <property type="match status" value="2"/>
</dbReference>
<dbReference type="InterPro" id="IPR036188">
    <property type="entry name" value="FAD/NAD-bd_sf"/>
</dbReference>
<evidence type="ECO:0000256" key="1">
    <source>
        <dbReference type="ARBA" id="ARBA00022630"/>
    </source>
</evidence>
<dbReference type="PANTHER" id="PTHR48105">
    <property type="entry name" value="THIOREDOXIN REDUCTASE 1-RELATED-RELATED"/>
    <property type="match status" value="1"/>
</dbReference>
<dbReference type="EMBL" id="CP033928">
    <property type="protein sequence ID" value="AZA62872.1"/>
    <property type="molecule type" value="Genomic_DNA"/>
</dbReference>
<evidence type="ECO:0000256" key="2">
    <source>
        <dbReference type="ARBA" id="ARBA00023002"/>
    </source>
</evidence>
<name>A0A3G6N4H1_9FLAO</name>
<dbReference type="GO" id="GO:0016491">
    <property type="term" value="F:oxidoreductase activity"/>
    <property type="evidence" value="ECO:0007669"/>
    <property type="project" value="UniProtKB-KW"/>
</dbReference>
<dbReference type="SUPFAM" id="SSF51905">
    <property type="entry name" value="FAD/NAD(P)-binding domain"/>
    <property type="match status" value="1"/>
</dbReference>
<protein>
    <submittedName>
        <fullName evidence="5">NAD(P)/FAD-dependent oxidoreductase</fullName>
    </submittedName>
</protein>
<proteinExistence type="predicted"/>
<feature type="compositionally biased region" description="Polar residues" evidence="3">
    <location>
        <begin position="42"/>
        <end position="56"/>
    </location>
</feature>
<feature type="domain" description="FAD/NAD(P)-binding" evidence="4">
    <location>
        <begin position="7"/>
        <end position="286"/>
    </location>
</feature>
<dbReference type="PRINTS" id="PR00368">
    <property type="entry name" value="FADPNR"/>
</dbReference>
<keyword evidence="2" id="KW-0560">Oxidoreductase</keyword>
<evidence type="ECO:0000259" key="4">
    <source>
        <dbReference type="Pfam" id="PF07992"/>
    </source>
</evidence>
<feature type="region of interest" description="Disordered" evidence="3">
    <location>
        <begin position="40"/>
        <end position="59"/>
    </location>
</feature>
<dbReference type="AlphaFoldDB" id="A0A3G6N4H1"/>
<keyword evidence="1" id="KW-0285">Flavoprotein</keyword>
<dbReference type="Proteomes" id="UP000269076">
    <property type="component" value="Chromosome"/>
</dbReference>
<organism evidence="5 6">
    <name type="scientific">Chryseobacterium indoltheticum</name>
    <dbReference type="NCBI Taxonomy" id="254"/>
    <lineage>
        <taxon>Bacteria</taxon>
        <taxon>Pseudomonadati</taxon>
        <taxon>Bacteroidota</taxon>
        <taxon>Flavobacteriia</taxon>
        <taxon>Flavobacteriales</taxon>
        <taxon>Weeksellaceae</taxon>
        <taxon>Chryseobacterium group</taxon>
        <taxon>Chryseobacterium</taxon>
    </lineage>
</organism>